<feature type="region of interest" description="Disordered" evidence="6">
    <location>
        <begin position="62"/>
        <end position="82"/>
    </location>
</feature>
<evidence type="ECO:0000256" key="1">
    <source>
        <dbReference type="ARBA" id="ARBA00004123"/>
    </source>
</evidence>
<evidence type="ECO:0000313" key="8">
    <source>
        <dbReference type="EMBL" id="CBI22477.3"/>
    </source>
</evidence>
<evidence type="ECO:0000256" key="2">
    <source>
        <dbReference type="ARBA" id="ARBA00006178"/>
    </source>
</evidence>
<proteinExistence type="inferred from homology"/>
<organism evidence="8 9">
    <name type="scientific">Vitis vinifera</name>
    <name type="common">Grape</name>
    <dbReference type="NCBI Taxonomy" id="29760"/>
    <lineage>
        <taxon>Eukaryota</taxon>
        <taxon>Viridiplantae</taxon>
        <taxon>Streptophyta</taxon>
        <taxon>Embryophyta</taxon>
        <taxon>Tracheophyta</taxon>
        <taxon>Spermatophyta</taxon>
        <taxon>Magnoliopsida</taxon>
        <taxon>eudicotyledons</taxon>
        <taxon>Gunneridae</taxon>
        <taxon>Pentapetalae</taxon>
        <taxon>rosids</taxon>
        <taxon>Vitales</taxon>
        <taxon>Vitaceae</taxon>
        <taxon>Viteae</taxon>
        <taxon>Vitis</taxon>
    </lineage>
</organism>
<feature type="compositionally biased region" description="Basic and acidic residues" evidence="6">
    <location>
        <begin position="9"/>
        <end position="18"/>
    </location>
</feature>
<feature type="compositionally biased region" description="Basic and acidic residues" evidence="6">
    <location>
        <begin position="70"/>
        <end position="82"/>
    </location>
</feature>
<accession>D7SXS7</accession>
<keyword evidence="3" id="KW-0805">Transcription regulation</keyword>
<keyword evidence="4" id="KW-0804">Transcription</keyword>
<evidence type="ECO:0000259" key="7">
    <source>
        <dbReference type="Pfam" id="PF05236"/>
    </source>
</evidence>
<gene>
    <name evidence="8" type="ordered locus">VIT_03s0091g00570</name>
</gene>
<dbReference type="GO" id="GO:0005669">
    <property type="term" value="C:transcription factor TFIID complex"/>
    <property type="evidence" value="ECO:0007669"/>
    <property type="project" value="InterPro"/>
</dbReference>
<evidence type="ECO:0000256" key="4">
    <source>
        <dbReference type="ARBA" id="ARBA00023163"/>
    </source>
</evidence>
<dbReference type="InParanoid" id="D7SXS7"/>
<evidence type="ECO:0000313" key="9">
    <source>
        <dbReference type="Proteomes" id="UP000009183"/>
    </source>
</evidence>
<keyword evidence="9" id="KW-1185">Reference proteome</keyword>
<dbReference type="GO" id="GO:0006352">
    <property type="term" value="P:DNA-templated transcription initiation"/>
    <property type="evidence" value="ECO:0007669"/>
    <property type="project" value="InterPro"/>
</dbReference>
<sequence>MRSPTSGRRVGDSQELHAKGISADVGTKSRVGENQSARPQSKVVRSVSIKDLLATLEREPQMAKSALTQRLRERIHSDGTAN</sequence>
<evidence type="ECO:0000256" key="6">
    <source>
        <dbReference type="SAM" id="MobiDB-lite"/>
    </source>
</evidence>
<dbReference type="Proteomes" id="UP000009183">
    <property type="component" value="Chromosome 3"/>
</dbReference>
<reference evidence="9" key="1">
    <citation type="journal article" date="2007" name="Nature">
        <title>The grapevine genome sequence suggests ancestral hexaploidization in major angiosperm phyla.</title>
        <authorList>
            <consortium name="The French-Italian Public Consortium for Grapevine Genome Characterization."/>
            <person name="Jaillon O."/>
            <person name="Aury J.-M."/>
            <person name="Noel B."/>
            <person name="Policriti A."/>
            <person name="Clepet C."/>
            <person name="Casagrande A."/>
            <person name="Choisne N."/>
            <person name="Aubourg S."/>
            <person name="Vitulo N."/>
            <person name="Jubin C."/>
            <person name="Vezzi A."/>
            <person name="Legeai F."/>
            <person name="Hugueney P."/>
            <person name="Dasilva C."/>
            <person name="Horner D."/>
            <person name="Mica E."/>
            <person name="Jublot D."/>
            <person name="Poulain J."/>
            <person name="Bruyere C."/>
            <person name="Billault A."/>
            <person name="Segurens B."/>
            <person name="Gouyvenoux M."/>
            <person name="Ugarte E."/>
            <person name="Cattonaro F."/>
            <person name="Anthouard V."/>
            <person name="Vico V."/>
            <person name="Del Fabbro C."/>
            <person name="Alaux M."/>
            <person name="Di Gaspero G."/>
            <person name="Dumas V."/>
            <person name="Felice N."/>
            <person name="Paillard S."/>
            <person name="Juman I."/>
            <person name="Moroldo M."/>
            <person name="Scalabrin S."/>
            <person name="Canaguier A."/>
            <person name="Le Clainche I."/>
            <person name="Malacrida G."/>
            <person name="Durand E."/>
            <person name="Pesole G."/>
            <person name="Laucou V."/>
            <person name="Chatelet P."/>
            <person name="Merdinoglu D."/>
            <person name="Delledonne M."/>
            <person name="Pezzotti M."/>
            <person name="Lecharny A."/>
            <person name="Scarpelli C."/>
            <person name="Artiguenave F."/>
            <person name="Pe M.E."/>
            <person name="Valle G."/>
            <person name="Morgante M."/>
            <person name="Caboche M."/>
            <person name="Adam-Blondon A.-F."/>
            <person name="Weissenbach J."/>
            <person name="Quetier F."/>
            <person name="Wincker P."/>
        </authorList>
    </citation>
    <scope>NUCLEOTIDE SEQUENCE [LARGE SCALE GENOMIC DNA]</scope>
    <source>
        <strain evidence="9">cv. Pinot noir / PN40024</strain>
    </source>
</reference>
<protein>
    <recommendedName>
        <fullName evidence="7">Transcription initiation factor TFIID component TAF4 C-terminal domain-containing protein</fullName>
    </recommendedName>
</protein>
<comment type="subcellular location">
    <subcellularLocation>
        <location evidence="1">Nucleus</location>
    </subcellularLocation>
</comment>
<dbReference type="AlphaFoldDB" id="D7SXS7"/>
<dbReference type="InterPro" id="IPR007900">
    <property type="entry name" value="TAF4_C"/>
</dbReference>
<dbReference type="PaxDb" id="29760-VIT_03s0091g00570.t01"/>
<dbReference type="Pfam" id="PF05236">
    <property type="entry name" value="TAF4"/>
    <property type="match status" value="1"/>
</dbReference>
<feature type="domain" description="Transcription initiation factor TFIID component TAF4 C-terminal" evidence="7">
    <location>
        <begin position="12"/>
        <end position="70"/>
    </location>
</feature>
<evidence type="ECO:0000256" key="5">
    <source>
        <dbReference type="ARBA" id="ARBA00023242"/>
    </source>
</evidence>
<dbReference type="EMBL" id="FN595242">
    <property type="protein sequence ID" value="CBI22477.3"/>
    <property type="molecule type" value="Genomic_DNA"/>
</dbReference>
<evidence type="ECO:0000256" key="3">
    <source>
        <dbReference type="ARBA" id="ARBA00023015"/>
    </source>
</evidence>
<comment type="similarity">
    <text evidence="2">Belongs to the TAF4 family.</text>
</comment>
<dbReference type="HOGENOM" id="CLU_2563087_0_0_1"/>
<keyword evidence="5" id="KW-0539">Nucleus</keyword>
<dbReference type="STRING" id="29760.D7SXS7"/>
<name>D7SXS7_VITVI</name>
<feature type="region of interest" description="Disordered" evidence="6">
    <location>
        <begin position="1"/>
        <end position="42"/>
    </location>
</feature>